<keyword evidence="2" id="KW-1185">Reference proteome</keyword>
<organism evidence="1 2">
    <name type="scientific">Gracilibacillus caseinilyticus</name>
    <dbReference type="NCBI Taxonomy" id="2932256"/>
    <lineage>
        <taxon>Bacteria</taxon>
        <taxon>Bacillati</taxon>
        <taxon>Bacillota</taxon>
        <taxon>Bacilli</taxon>
        <taxon>Bacillales</taxon>
        <taxon>Bacillaceae</taxon>
        <taxon>Gracilibacillus</taxon>
    </lineage>
</organism>
<name>A0ABY4EYQ5_9BACI</name>
<protein>
    <recommendedName>
        <fullName evidence="3">DUF4340 domain-containing protein</fullName>
    </recommendedName>
</protein>
<dbReference type="Proteomes" id="UP000831782">
    <property type="component" value="Chromosome"/>
</dbReference>
<sequence length="121" mass="13742">MRKWLWVIALLLLILVFVAYDQLYYPSLPIESISKKEVLEIADQPTGGIVKVTEEESADWFITQAGEGNSVAAFKNMLRNNGWSFQKQEGSGYFFEKDAETIIVTTQIWAGDYLFVKVPEG</sequence>
<evidence type="ECO:0000313" key="1">
    <source>
        <dbReference type="EMBL" id="UOQ48993.1"/>
    </source>
</evidence>
<gene>
    <name evidence="1" type="ORF">MUN88_02315</name>
</gene>
<accession>A0ABY4EYQ5</accession>
<dbReference type="EMBL" id="CP095072">
    <property type="protein sequence ID" value="UOQ48993.1"/>
    <property type="molecule type" value="Genomic_DNA"/>
</dbReference>
<dbReference type="RefSeq" id="WP_244720367.1">
    <property type="nucleotide sequence ID" value="NZ_CP095072.1"/>
</dbReference>
<proteinExistence type="predicted"/>
<reference evidence="1 2" key="1">
    <citation type="submission" date="2022-04" db="EMBL/GenBank/DDBJ databases">
        <title>Gracilibacillus sp. isolated from saltern.</title>
        <authorList>
            <person name="Won M."/>
            <person name="Lee C.-M."/>
            <person name="Woen H.-Y."/>
            <person name="Kwon S.-W."/>
        </authorList>
    </citation>
    <scope>NUCLEOTIDE SEQUENCE [LARGE SCALE GENOMIC DNA]</scope>
    <source>
        <strain evidence="1 2">SSWR10-1</strain>
    </source>
</reference>
<evidence type="ECO:0000313" key="2">
    <source>
        <dbReference type="Proteomes" id="UP000831782"/>
    </source>
</evidence>
<evidence type="ECO:0008006" key="3">
    <source>
        <dbReference type="Google" id="ProtNLM"/>
    </source>
</evidence>